<sequence length="146" mass="16821">MGINYEELFNDSYNRMTTLDKGDLFFAHFYALFIDSTGDLTPPLTAAQRLEKQKIIYKTFFYMLSVANTHIVSDYLVQITRESSQQNLNLPPSIYAFWRKAVLQTVIDLDPQCDDEILTAWAIILAPGLEFMRRQAELYHQPGSAT</sequence>
<dbReference type="Proteomes" id="UP000262210">
    <property type="component" value="Unassembled WGS sequence"/>
</dbReference>
<organism evidence="1 4">
    <name type="scientific">Serratia grimesii</name>
    <dbReference type="NCBI Taxonomy" id="82995"/>
    <lineage>
        <taxon>Bacteria</taxon>
        <taxon>Pseudomonadati</taxon>
        <taxon>Pseudomonadota</taxon>
        <taxon>Gammaproteobacteria</taxon>
        <taxon>Enterobacterales</taxon>
        <taxon>Yersiniaceae</taxon>
        <taxon>Serratia</taxon>
    </lineage>
</organism>
<dbReference type="RefSeq" id="WP_037415194.1">
    <property type="nucleotide sequence ID" value="NZ_CAMKHR010000001.1"/>
</dbReference>
<dbReference type="EMBL" id="JGVP01000001">
    <property type="protein sequence ID" value="KFB90356.1"/>
    <property type="molecule type" value="Genomic_DNA"/>
</dbReference>
<dbReference type="AlphaFoldDB" id="A0A9C7QZC8"/>
<dbReference type="InterPro" id="IPR012292">
    <property type="entry name" value="Globin/Proto"/>
</dbReference>
<reference evidence="2 3" key="1">
    <citation type="submission" date="2014-03" db="EMBL/GenBank/DDBJ databases">
        <title>Draft genome sequence of the Serratia grimesii strain a2.</title>
        <authorList>
            <person name="Toymentseva A."/>
            <person name="Kazakov S."/>
            <person name="Giliazeva A."/>
            <person name="Ismagilova R."/>
            <person name="Shah R."/>
            <person name="Sharipova M."/>
            <person name="Khaitlina S."/>
            <person name="Mardanova A."/>
        </authorList>
    </citation>
    <scope>NUCLEOTIDE SEQUENCE [LARGE SCALE GENOMIC DNA]</scope>
    <source>
        <strain evidence="2 3">A2</strain>
    </source>
</reference>
<dbReference type="GO" id="GO:0019825">
    <property type="term" value="F:oxygen binding"/>
    <property type="evidence" value="ECO:0007669"/>
    <property type="project" value="InterPro"/>
</dbReference>
<dbReference type="Gene3D" id="1.10.490.10">
    <property type="entry name" value="Globins"/>
    <property type="match status" value="1"/>
</dbReference>
<evidence type="ECO:0000313" key="3">
    <source>
        <dbReference type="Proteomes" id="UP000028721"/>
    </source>
</evidence>
<keyword evidence="3" id="KW-1185">Reference proteome</keyword>
<name>A0A9C7QZC8_9GAMM</name>
<evidence type="ECO:0000313" key="2">
    <source>
        <dbReference type="EMBL" id="KFB90356.1"/>
    </source>
</evidence>
<dbReference type="Proteomes" id="UP000028721">
    <property type="component" value="Unassembled WGS sequence"/>
</dbReference>
<proteinExistence type="predicted"/>
<dbReference type="SUPFAM" id="SSF46458">
    <property type="entry name" value="Globin-like"/>
    <property type="match status" value="1"/>
</dbReference>
<dbReference type="GO" id="GO:0020037">
    <property type="term" value="F:heme binding"/>
    <property type="evidence" value="ECO:0007669"/>
    <property type="project" value="InterPro"/>
</dbReference>
<protein>
    <submittedName>
        <fullName evidence="1">Globin</fullName>
    </submittedName>
</protein>
<dbReference type="InterPro" id="IPR009050">
    <property type="entry name" value="Globin-like_sf"/>
</dbReference>
<evidence type="ECO:0000313" key="4">
    <source>
        <dbReference type="Proteomes" id="UP000262210"/>
    </source>
</evidence>
<accession>A0A9C7QZC8</accession>
<reference evidence="1 4" key="2">
    <citation type="journal article" date="2018" name="Nat. Biotechnol.">
        <title>A standardized bacterial taxonomy based on genome phylogeny substantially revises the tree of life.</title>
        <authorList>
            <person name="Parks D.H."/>
            <person name="Chuvochina M."/>
            <person name="Waite D.W."/>
            <person name="Rinke C."/>
            <person name="Skarshewski A."/>
            <person name="Chaumeil P.A."/>
            <person name="Hugenholtz P."/>
        </authorList>
    </citation>
    <scope>NUCLEOTIDE SEQUENCE [LARGE SCALE GENOMIC DNA]</scope>
    <source>
        <strain evidence="1">UBA11264</strain>
    </source>
</reference>
<gene>
    <name evidence="2" type="ORF">CR62_00905</name>
    <name evidence="1" type="ORF">DHV72_16595</name>
</gene>
<evidence type="ECO:0000313" key="1">
    <source>
        <dbReference type="EMBL" id="HCK01617.1"/>
    </source>
</evidence>
<comment type="caution">
    <text evidence="1">The sequence shown here is derived from an EMBL/GenBank/DDBJ whole genome shotgun (WGS) entry which is preliminary data.</text>
</comment>
<dbReference type="EMBL" id="DPSM01000022">
    <property type="protein sequence ID" value="HCK01617.1"/>
    <property type="molecule type" value="Genomic_DNA"/>
</dbReference>